<feature type="domain" description="Integrase core" evidence="1">
    <location>
        <begin position="235"/>
        <end position="347"/>
    </location>
</feature>
<comment type="caution">
    <text evidence="2">The sequence shown here is derived from an EMBL/GenBank/DDBJ whole genome shotgun (WGS) entry which is preliminary data.</text>
</comment>
<reference evidence="2" key="1">
    <citation type="submission" date="2022-07" db="EMBL/GenBank/DDBJ databases">
        <title>Genome Sequence of Leucocoprinus birnbaumii.</title>
        <authorList>
            <person name="Buettner E."/>
        </authorList>
    </citation>
    <scope>NUCLEOTIDE SEQUENCE</scope>
    <source>
        <strain evidence="2">VT141</strain>
    </source>
</reference>
<dbReference type="InterPro" id="IPR058913">
    <property type="entry name" value="Integrase_dom_put"/>
</dbReference>
<dbReference type="PANTHER" id="PTHR46791:SF5">
    <property type="entry name" value="CLR5 DOMAIN-CONTAINING PROTEIN-RELATED"/>
    <property type="match status" value="1"/>
</dbReference>
<protein>
    <recommendedName>
        <fullName evidence="1">Integrase core domain-containing protein</fullName>
    </recommendedName>
</protein>
<name>A0AAD5VXC0_9AGAR</name>
<dbReference type="Proteomes" id="UP001213000">
    <property type="component" value="Unassembled WGS sequence"/>
</dbReference>
<accession>A0AAD5VXC0</accession>
<dbReference type="GO" id="GO:0003676">
    <property type="term" value="F:nucleic acid binding"/>
    <property type="evidence" value="ECO:0007669"/>
    <property type="project" value="InterPro"/>
</dbReference>
<evidence type="ECO:0000313" key="2">
    <source>
        <dbReference type="EMBL" id="KAJ3567916.1"/>
    </source>
</evidence>
<dbReference type="InterPro" id="IPR036397">
    <property type="entry name" value="RNaseH_sf"/>
</dbReference>
<dbReference type="PANTHER" id="PTHR46791">
    <property type="entry name" value="EXPRESSED PROTEIN"/>
    <property type="match status" value="1"/>
</dbReference>
<dbReference type="SUPFAM" id="SSF53098">
    <property type="entry name" value="Ribonuclease H-like"/>
    <property type="match status" value="1"/>
</dbReference>
<dbReference type="EMBL" id="JANIEX010000379">
    <property type="protein sequence ID" value="KAJ3567916.1"/>
    <property type="molecule type" value="Genomic_DNA"/>
</dbReference>
<keyword evidence="3" id="KW-1185">Reference proteome</keyword>
<proteinExistence type="predicted"/>
<dbReference type="Pfam" id="PF24764">
    <property type="entry name" value="rva_4"/>
    <property type="match status" value="1"/>
</dbReference>
<gene>
    <name evidence="2" type="ORF">NP233_g6054</name>
</gene>
<evidence type="ECO:0000259" key="1">
    <source>
        <dbReference type="Pfam" id="PF24764"/>
    </source>
</evidence>
<organism evidence="2 3">
    <name type="scientific">Leucocoprinus birnbaumii</name>
    <dbReference type="NCBI Taxonomy" id="56174"/>
    <lineage>
        <taxon>Eukaryota</taxon>
        <taxon>Fungi</taxon>
        <taxon>Dikarya</taxon>
        <taxon>Basidiomycota</taxon>
        <taxon>Agaricomycotina</taxon>
        <taxon>Agaricomycetes</taxon>
        <taxon>Agaricomycetidae</taxon>
        <taxon>Agaricales</taxon>
        <taxon>Agaricineae</taxon>
        <taxon>Agaricaceae</taxon>
        <taxon>Leucocoprinus</taxon>
    </lineage>
</organism>
<evidence type="ECO:0000313" key="3">
    <source>
        <dbReference type="Proteomes" id="UP001213000"/>
    </source>
</evidence>
<dbReference type="Gene3D" id="3.30.420.10">
    <property type="entry name" value="Ribonuclease H-like superfamily/Ribonuclease H"/>
    <property type="match status" value="1"/>
</dbReference>
<dbReference type="InterPro" id="IPR012337">
    <property type="entry name" value="RNaseH-like_sf"/>
</dbReference>
<sequence>MEKSLSFPSPIMAAATNTHNRIFEFLQQTNTIFSDARHLTSTLPNVERFAVERSLRLLHAVKAVSTRLGNQLSSAEDISLLHKIADSLILPLQHYLDTTEENPRPQASTIPSDGTQGRPRFIIDLEHALHLHNLGNTWKSIAEATGVSRCTLYRHLNIAGVSPARPVQTEITDETLDEIVSLFSLQHPQNGAYIVQGHLRSLNINIPIQRVKDSLKRVDPVGSLLRHHGAIKRRIYSVRGSNALWHMDGNEKLRPWGFYVHGCIDGHSRMVIYLECRDNKRAATVERIFMQGVNQNGWPSRMRGDYGTENNGVEMRMITKWGDMHKAFIRGRSVHNVRIERLWRDHFLNDFKAFWNHHSLRTASNKTPIAIYELSKTKAINLGYWNNDPGDAASSVDGLYGFDGEETPVPEAELLREHDYQSGRDSDDGPALAEARNVLNGLPVDSDDGNHGINWYCQAILMLQAYVDNLS</sequence>
<dbReference type="AlphaFoldDB" id="A0AAD5VXC0"/>